<dbReference type="EMBL" id="QNRE01000025">
    <property type="protein sequence ID" value="RBO82054.1"/>
    <property type="molecule type" value="Genomic_DNA"/>
</dbReference>
<dbReference type="Proteomes" id="UP000252586">
    <property type="component" value="Unassembled WGS sequence"/>
</dbReference>
<protein>
    <submittedName>
        <fullName evidence="1">Uncharacterized protein</fullName>
    </submittedName>
</protein>
<evidence type="ECO:0000313" key="1">
    <source>
        <dbReference type="EMBL" id="RBO82054.1"/>
    </source>
</evidence>
<evidence type="ECO:0000313" key="2">
    <source>
        <dbReference type="Proteomes" id="UP000252586"/>
    </source>
</evidence>
<keyword evidence="2" id="KW-1185">Reference proteome</keyword>
<dbReference type="STRING" id="1210090.GCA_001613185_02421"/>
<proteinExistence type="predicted"/>
<name>A0A366CXR7_9NOCA</name>
<gene>
    <name evidence="1" type="ORF">DFR74_1259</name>
</gene>
<dbReference type="RefSeq" id="WP_067507944.1">
    <property type="nucleotide sequence ID" value="NZ_QNRE01000025.1"/>
</dbReference>
<dbReference type="AlphaFoldDB" id="A0A366CXR7"/>
<dbReference type="OrthoDB" id="4561258at2"/>
<reference evidence="1 2" key="1">
    <citation type="submission" date="2018-06" db="EMBL/GenBank/DDBJ databases">
        <title>Genomic Encyclopedia of Type Strains, Phase IV (KMG-IV): sequencing the most valuable type-strain genomes for metagenomic binning, comparative biology and taxonomic classification.</title>
        <authorList>
            <person name="Goeker M."/>
        </authorList>
    </citation>
    <scope>NUCLEOTIDE SEQUENCE [LARGE SCALE GENOMIC DNA]</scope>
    <source>
        <strain evidence="1 2">DSM 44599</strain>
    </source>
</reference>
<accession>A0A366CXR7</accession>
<comment type="caution">
    <text evidence="1">The sequence shown here is derived from an EMBL/GenBank/DDBJ whole genome shotgun (WGS) entry which is preliminary data.</text>
</comment>
<organism evidence="1 2">
    <name type="scientific">Nocardia puris</name>
    <dbReference type="NCBI Taxonomy" id="208602"/>
    <lineage>
        <taxon>Bacteria</taxon>
        <taxon>Bacillati</taxon>
        <taxon>Actinomycetota</taxon>
        <taxon>Actinomycetes</taxon>
        <taxon>Mycobacteriales</taxon>
        <taxon>Nocardiaceae</taxon>
        <taxon>Nocardia</taxon>
    </lineage>
</organism>
<sequence length="322" mass="31882">MTLWSRGEAPAFIRLGEQSVLRMHLGEELVYDGTRPVVLVALPGVLEALAPVSTLRAGLALTLPPGVAATDAPASTVGAGVAASLGAAAVEAVAPTASLSAGTALELTPGGAEALAPRGSFGGVALELTPGVLDVRAPVGAMGAGFAREMPLGAVEAVAPTASLSAGVAFELAPGQAEAIAPIGSVETPTFDPSGMNKSGTQSVTTSYAQVNNWTADTANYPGSTVSGHALVAQGSKADATVAASVVIANSNFSNFTATLRLYRNGDLLQQGSPVTVPATKSATVTVTATPVAVTSGDLITLQVIGSGTPMTLQAGGWVRIT</sequence>